<dbReference type="PROSITE" id="PS00687">
    <property type="entry name" value="ALDEHYDE_DEHYDR_GLU"/>
    <property type="match status" value="1"/>
</dbReference>
<evidence type="ECO:0000256" key="2">
    <source>
        <dbReference type="ARBA" id="ARBA00023002"/>
    </source>
</evidence>
<dbReference type="CDD" id="cd07138">
    <property type="entry name" value="ALDH_CddD_SSP0762"/>
    <property type="match status" value="1"/>
</dbReference>
<evidence type="ECO:0000259" key="5">
    <source>
        <dbReference type="Pfam" id="PF00171"/>
    </source>
</evidence>
<dbReference type="Pfam" id="PF00171">
    <property type="entry name" value="Aldedh"/>
    <property type="match status" value="1"/>
</dbReference>
<comment type="similarity">
    <text evidence="1 4">Belongs to the aldehyde dehydrogenase family.</text>
</comment>
<accession>A0A1I5Z0T8</accession>
<comment type="caution">
    <text evidence="6">The sequence shown here is derived from an EMBL/GenBank/DDBJ whole genome shotgun (WGS) entry which is preliminary data.</text>
</comment>
<organism evidence="6 7">
    <name type="scientific">Priestia endophytica DSM 13796</name>
    <dbReference type="NCBI Taxonomy" id="1121089"/>
    <lineage>
        <taxon>Bacteria</taxon>
        <taxon>Bacillati</taxon>
        <taxon>Bacillota</taxon>
        <taxon>Bacilli</taxon>
        <taxon>Bacillales</taxon>
        <taxon>Bacillaceae</taxon>
        <taxon>Priestia</taxon>
    </lineage>
</organism>
<dbReference type="Gene3D" id="3.40.605.10">
    <property type="entry name" value="Aldehyde Dehydrogenase, Chain A, domain 1"/>
    <property type="match status" value="1"/>
</dbReference>
<name>A0A1I5Z0T8_9BACI</name>
<evidence type="ECO:0000313" key="7">
    <source>
        <dbReference type="Proteomes" id="UP000182762"/>
    </source>
</evidence>
<dbReference type="InterPro" id="IPR029510">
    <property type="entry name" value="Ald_DH_CS_GLU"/>
</dbReference>
<protein>
    <submittedName>
        <fullName evidence="6">Aldehyde dehydrogenase (NAD+)</fullName>
    </submittedName>
</protein>
<evidence type="ECO:0000256" key="1">
    <source>
        <dbReference type="ARBA" id="ARBA00009986"/>
    </source>
</evidence>
<sequence length="479" mass="51777">MYTNLKHFINGEWVESTGNETEDVINPATEESIGQISLGTKEDLDKAVQAAKAALPTFSRTSREERIEMLEKIAKGYEKRKDELVQVMTDELGAPLKFSEEVHYEMGLAHFKKTAEALKDYKFEEDYGNYKIIKETIGVSGLITPWNFPTNQTSTKIASAIAAGSPMVLKPAELTPFAAMILAEIIDEAGVPKGAFNLVNGTGSTIGDGISSHPDIDFVSFTGSAGVGEKIMQNAAKTIKKVALELGGKSPLIVLDDADIEEAAKIAVSHISLNSGQVCTAATRIIIPESMKKDFEEAMKKAVPSFPVGDPLDKNVVTGPLVAKKQWDRVQSYIEKGIDEGATLLTGGTGKPDGLEKGYYVKPTIFTDVSNDMVIAQEEIFGPVTTVITYKDLDEALEIANDTVYGLAGYVVGEDQETLDYVAKNIRAGQIVVNDAEQDRSAPFGGFKQSGIGREWGAFGIEEYLEPKSVFGVKVPAKA</sequence>
<dbReference type="PANTHER" id="PTHR42804:SF1">
    <property type="entry name" value="ALDEHYDE DEHYDROGENASE-RELATED"/>
    <property type="match status" value="1"/>
</dbReference>
<feature type="domain" description="Aldehyde dehydrogenase" evidence="5">
    <location>
        <begin position="13"/>
        <end position="470"/>
    </location>
</feature>
<evidence type="ECO:0000256" key="3">
    <source>
        <dbReference type="PROSITE-ProRule" id="PRU10007"/>
    </source>
</evidence>
<keyword evidence="7" id="KW-1185">Reference proteome</keyword>
<dbReference type="PANTHER" id="PTHR42804">
    <property type="entry name" value="ALDEHYDE DEHYDROGENASE"/>
    <property type="match status" value="1"/>
</dbReference>
<dbReference type="InterPro" id="IPR016161">
    <property type="entry name" value="Ald_DH/histidinol_DH"/>
</dbReference>
<dbReference type="InterPro" id="IPR016162">
    <property type="entry name" value="Ald_DH_N"/>
</dbReference>
<dbReference type="InterPro" id="IPR015590">
    <property type="entry name" value="Aldehyde_DH_dom"/>
</dbReference>
<evidence type="ECO:0000313" key="6">
    <source>
        <dbReference type="EMBL" id="SFQ49935.1"/>
    </source>
</evidence>
<gene>
    <name evidence="6" type="ORF">SAMN02745910_01709</name>
</gene>
<dbReference type="GeneID" id="93710404"/>
<dbReference type="EMBL" id="FOXX01000003">
    <property type="protein sequence ID" value="SFQ49935.1"/>
    <property type="molecule type" value="Genomic_DNA"/>
</dbReference>
<dbReference type="Gene3D" id="3.40.309.10">
    <property type="entry name" value="Aldehyde Dehydrogenase, Chain A, domain 2"/>
    <property type="match status" value="1"/>
</dbReference>
<proteinExistence type="inferred from homology"/>
<evidence type="ECO:0000256" key="4">
    <source>
        <dbReference type="RuleBase" id="RU003345"/>
    </source>
</evidence>
<dbReference type="Proteomes" id="UP000182762">
    <property type="component" value="Unassembled WGS sequence"/>
</dbReference>
<reference evidence="6 7" key="1">
    <citation type="submission" date="2016-10" db="EMBL/GenBank/DDBJ databases">
        <authorList>
            <person name="Varghese N."/>
            <person name="Submissions S."/>
        </authorList>
    </citation>
    <scope>NUCLEOTIDE SEQUENCE [LARGE SCALE GENOMIC DNA]</scope>
    <source>
        <strain evidence="6 7">DSM 13796</strain>
    </source>
</reference>
<dbReference type="InterPro" id="IPR016163">
    <property type="entry name" value="Ald_DH_C"/>
</dbReference>
<dbReference type="SUPFAM" id="SSF53720">
    <property type="entry name" value="ALDH-like"/>
    <property type="match status" value="1"/>
</dbReference>
<keyword evidence="2 4" id="KW-0560">Oxidoreductase</keyword>
<dbReference type="RefSeq" id="WP_061805082.1">
    <property type="nucleotide sequence ID" value="NZ_FOXX01000003.1"/>
</dbReference>
<feature type="active site" evidence="3">
    <location>
        <position position="245"/>
    </location>
</feature>